<accession>W2TBQ2</accession>
<gene>
    <name evidence="1" type="ORF">NECAME_00406</name>
</gene>
<evidence type="ECO:0000313" key="2">
    <source>
        <dbReference type="Proteomes" id="UP000053676"/>
    </source>
</evidence>
<dbReference type="EMBL" id="KI659683">
    <property type="protein sequence ID" value="ETN79029.1"/>
    <property type="molecule type" value="Genomic_DNA"/>
</dbReference>
<evidence type="ECO:0000313" key="1">
    <source>
        <dbReference type="EMBL" id="ETN79029.1"/>
    </source>
</evidence>
<dbReference type="AlphaFoldDB" id="W2TBQ2"/>
<organism evidence="1 2">
    <name type="scientific">Necator americanus</name>
    <name type="common">Human hookworm</name>
    <dbReference type="NCBI Taxonomy" id="51031"/>
    <lineage>
        <taxon>Eukaryota</taxon>
        <taxon>Metazoa</taxon>
        <taxon>Ecdysozoa</taxon>
        <taxon>Nematoda</taxon>
        <taxon>Chromadorea</taxon>
        <taxon>Rhabditida</taxon>
        <taxon>Rhabditina</taxon>
        <taxon>Rhabditomorpha</taxon>
        <taxon>Strongyloidea</taxon>
        <taxon>Ancylostomatidae</taxon>
        <taxon>Bunostominae</taxon>
        <taxon>Necator</taxon>
    </lineage>
</organism>
<proteinExistence type="predicted"/>
<keyword evidence="2" id="KW-1185">Reference proteome</keyword>
<protein>
    <submittedName>
        <fullName evidence="1">Uncharacterized protein</fullName>
    </submittedName>
</protein>
<reference evidence="2" key="1">
    <citation type="journal article" date="2014" name="Nat. Genet.">
        <title>Genome of the human hookworm Necator americanus.</title>
        <authorList>
            <person name="Tang Y.T."/>
            <person name="Gao X."/>
            <person name="Rosa B.A."/>
            <person name="Abubucker S."/>
            <person name="Hallsworth-Pepin K."/>
            <person name="Martin J."/>
            <person name="Tyagi R."/>
            <person name="Heizer E."/>
            <person name="Zhang X."/>
            <person name="Bhonagiri-Palsikar V."/>
            <person name="Minx P."/>
            <person name="Warren W.C."/>
            <person name="Wang Q."/>
            <person name="Zhan B."/>
            <person name="Hotez P.J."/>
            <person name="Sternberg P.W."/>
            <person name="Dougall A."/>
            <person name="Gaze S.T."/>
            <person name="Mulvenna J."/>
            <person name="Sotillo J."/>
            <person name="Ranganathan S."/>
            <person name="Rabelo E.M."/>
            <person name="Wilson R.K."/>
            <person name="Felgner P.L."/>
            <person name="Bethony J."/>
            <person name="Hawdon J.M."/>
            <person name="Gasser R.B."/>
            <person name="Loukas A."/>
            <person name="Mitreva M."/>
        </authorList>
    </citation>
    <scope>NUCLEOTIDE SEQUENCE [LARGE SCALE GENOMIC DNA]</scope>
</reference>
<name>W2TBQ2_NECAM</name>
<dbReference type="Proteomes" id="UP000053676">
    <property type="component" value="Unassembled WGS sequence"/>
</dbReference>
<sequence length="69" mass="7889">MSGNRRTDYLSAEEYSHPFSDNIENIVKSVVRRNENPKEFPAVIGLFLYLRGLKNGAADIIRYSVIVFP</sequence>
<dbReference type="KEGG" id="nai:NECAME_00406"/>